<feature type="binding site" evidence="6">
    <location>
        <position position="755"/>
    </location>
    <ligand>
        <name>AMP</name>
        <dbReference type="ChEBI" id="CHEBI:456215"/>
    </ligand>
</feature>
<evidence type="ECO:0000256" key="7">
    <source>
        <dbReference type="PIRSR" id="PIRSR623088-3"/>
    </source>
</evidence>
<feature type="binding site" evidence="7">
    <location>
        <position position="642"/>
    </location>
    <ligand>
        <name>Zn(2+)</name>
        <dbReference type="ChEBI" id="CHEBI:29105"/>
        <label>1</label>
    </ligand>
</feature>
<evidence type="ECO:0000259" key="10">
    <source>
        <dbReference type="PROSITE" id="PS50178"/>
    </source>
</evidence>
<dbReference type="PROSITE" id="PS51845">
    <property type="entry name" value="PDEASE_I_2"/>
    <property type="match status" value="1"/>
</dbReference>
<comment type="caution">
    <text evidence="12">The sequence shown here is derived from an EMBL/GenBank/DDBJ whole genome shotgun (WGS) entry which is preliminary data.</text>
</comment>
<dbReference type="SUPFAM" id="SSF109604">
    <property type="entry name" value="HD-domain/PDEase-like"/>
    <property type="match status" value="1"/>
</dbReference>
<accession>A0A836H2W3</accession>
<dbReference type="GO" id="GO:0004114">
    <property type="term" value="F:3',5'-cyclic-nucleotide phosphodiesterase activity"/>
    <property type="evidence" value="ECO:0007669"/>
    <property type="project" value="InterPro"/>
</dbReference>
<dbReference type="SUPFAM" id="SSF57903">
    <property type="entry name" value="FYVE/PHD zinc finger"/>
    <property type="match status" value="1"/>
</dbReference>
<evidence type="ECO:0000313" key="13">
    <source>
        <dbReference type="Proteomes" id="UP000674179"/>
    </source>
</evidence>
<dbReference type="Gene3D" id="3.30.40.10">
    <property type="entry name" value="Zinc/RING finger domain, C3HC4 (zinc finger)"/>
    <property type="match status" value="1"/>
</dbReference>
<dbReference type="InterPro" id="IPR002073">
    <property type="entry name" value="PDEase_catalytic_dom"/>
</dbReference>
<dbReference type="InterPro" id="IPR013083">
    <property type="entry name" value="Znf_RING/FYVE/PHD"/>
</dbReference>
<dbReference type="InterPro" id="IPR000306">
    <property type="entry name" value="Znf_FYVE"/>
</dbReference>
<dbReference type="GeneID" id="94171545"/>
<feature type="binding site" evidence="7">
    <location>
        <position position="755"/>
    </location>
    <ligand>
        <name>Zn(2+)</name>
        <dbReference type="ChEBI" id="CHEBI:29105"/>
        <label>1</label>
    </ligand>
</feature>
<feature type="binding site" evidence="6">
    <location>
        <position position="642"/>
    </location>
    <ligand>
        <name>AMP</name>
        <dbReference type="ChEBI" id="CHEBI:456215"/>
    </ligand>
</feature>
<proteinExistence type="predicted"/>
<dbReference type="OrthoDB" id="568146at2759"/>
<evidence type="ECO:0000256" key="9">
    <source>
        <dbReference type="SAM" id="Coils"/>
    </source>
</evidence>
<organism evidence="12 13">
    <name type="scientific">Leishmania enriettii</name>
    <dbReference type="NCBI Taxonomy" id="5663"/>
    <lineage>
        <taxon>Eukaryota</taxon>
        <taxon>Discoba</taxon>
        <taxon>Euglenozoa</taxon>
        <taxon>Kinetoplastea</taxon>
        <taxon>Metakinetoplastina</taxon>
        <taxon>Trypanosomatida</taxon>
        <taxon>Trypanosomatidae</taxon>
        <taxon>Leishmaniinae</taxon>
        <taxon>Leishmania</taxon>
    </lineage>
</organism>
<protein>
    <recommendedName>
        <fullName evidence="14">Phosphodiesterase</fullName>
    </recommendedName>
</protein>
<evidence type="ECO:0000256" key="6">
    <source>
        <dbReference type="PIRSR" id="PIRSR623088-2"/>
    </source>
</evidence>
<evidence type="ECO:0000256" key="1">
    <source>
        <dbReference type="ARBA" id="ARBA00022723"/>
    </source>
</evidence>
<dbReference type="InterPro" id="IPR011011">
    <property type="entry name" value="Znf_FYVE_PHD"/>
</dbReference>
<keyword evidence="9" id="KW-0175">Coiled coil</keyword>
<dbReference type="PROSITE" id="PS50178">
    <property type="entry name" value="ZF_FYVE"/>
    <property type="match status" value="1"/>
</dbReference>
<keyword evidence="13" id="KW-1185">Reference proteome</keyword>
<feature type="coiled-coil region" evidence="9">
    <location>
        <begin position="417"/>
        <end position="444"/>
    </location>
</feature>
<dbReference type="InterPro" id="IPR003607">
    <property type="entry name" value="HD/PDEase_dom"/>
</dbReference>
<dbReference type="CDD" id="cd00077">
    <property type="entry name" value="HDc"/>
    <property type="match status" value="1"/>
</dbReference>
<evidence type="ECO:0008006" key="14">
    <source>
        <dbReference type="Google" id="ProtNLM"/>
    </source>
</evidence>
<evidence type="ECO:0000259" key="11">
    <source>
        <dbReference type="PROSITE" id="PS51845"/>
    </source>
</evidence>
<evidence type="ECO:0000313" key="12">
    <source>
        <dbReference type="EMBL" id="KAG5474213.1"/>
    </source>
</evidence>
<feature type="domain" description="FYVE-type" evidence="10">
    <location>
        <begin position="15"/>
        <end position="73"/>
    </location>
</feature>
<gene>
    <name evidence="12" type="ORF">CUR178_04326</name>
</gene>
<dbReference type="Pfam" id="PF01363">
    <property type="entry name" value="FYVE"/>
    <property type="match status" value="1"/>
</dbReference>
<feature type="binding site" evidence="6">
    <location>
        <position position="804"/>
    </location>
    <ligand>
        <name>AMP</name>
        <dbReference type="ChEBI" id="CHEBI:456215"/>
    </ligand>
</feature>
<feature type="binding site" evidence="7">
    <location>
        <position position="642"/>
    </location>
    <ligand>
        <name>Zn(2+)</name>
        <dbReference type="ChEBI" id="CHEBI:29105"/>
        <label>2</label>
    </ligand>
</feature>
<feature type="coiled-coil region" evidence="9">
    <location>
        <begin position="954"/>
        <end position="991"/>
    </location>
</feature>
<keyword evidence="1 7" id="KW-0479">Metal-binding</keyword>
<dbReference type="InterPro" id="IPR036971">
    <property type="entry name" value="PDEase_catalytic_dom_sf"/>
</dbReference>
<feature type="coiled-coil region" evidence="9">
    <location>
        <begin position="102"/>
        <end position="280"/>
    </location>
</feature>
<dbReference type="GO" id="GO:0007165">
    <property type="term" value="P:signal transduction"/>
    <property type="evidence" value="ECO:0007669"/>
    <property type="project" value="InterPro"/>
</dbReference>
<dbReference type="KEGG" id="lenr:94171545"/>
<sequence length="1095" mass="120698">MSLMPGYPVPRAQWAESAEACAACDKRFSFFISKENCPCCGRLFCSSCLSAKCEIFPTAPPKAVCLDCFRKTEDWRFSQREDQQASTYGDGGAASLTHSASAAALEVKLKTFEEEFERAKSNAHQLREENDSLIDLLAVKDASIEELRVEFMKAGDLASAATQAAEELRVQLQDAKQQNEKMERLLEEAEVREATTTLTNASMKAQIREHMDAKVEWESLVAQLKATARQAEDKYAQCAEELSESRAAMKVTNAHSEEQIKRVTAQMETMVEAYAHLQKEYDCKVEVLRLTEQHRAFADGLHDMALQHFRDRLNCVTAALARVLEESNGQKMSHARDVSGAATDDAAARQRTIAAFSEKLVAPSAAAQCRKSELRHEGGEASPLRGETALNVVASSASAPELCTPLGSYSAVFKQEVPREREANARLRADLEEKERLLSELQRSCIDAATAARAELCGLRGKLAETKLAYAEWRGWCDACVSELHAVLEAAVLPGSDTGVKTGSTTAMKSRWAQPTIVEEVRYPSVTDVDLSAIAPVRGLEKWEFDTVAEAQQGGEANVLMRIGHQIALNLRLFPDCASLHQWACMLATVQANYPANPYHNRVHAADVLQGVYALMCSCPGLLVHMTEVEKRAVVFAAAVHDIRHPGRSETFLKNTFDATYMRYNGLQVLEQMHTATAFHLLARPEMDFTRGDMGDTEALQFHDLVAALIGCTFMGRHASLMEQWSRPLQNGKAYDLACAADRQQVLSLLLHAADIGSQTRGLVVAPKWLGIVEEMCAQGDEEAARGLPLSPGSSRSSNLERGQLFFLETFVAPLFDLLHQLFPTIVSPIQNLRAVHAHYCAVLRETRAFPPSVQYRKSTESAGNTAEASHAEALDAREAALREQERVLGQSMRRLREAVAAVATREKQVVEREAAMRKVEVSLNSHRNGKPSSISSMDEQELLRATTAVVAREAEVQRRAAEVERMTAALEKREEIASRLSEQLADVAEKMNRRRQLLRYREACVQRLEAVPRSERASDLSLSGSVTVLTGRSSAEPAATAAPCVRISPSSVKMVKLESALEKLSSALRCMRGDSPSLEWKRNALAAACAPKSY</sequence>
<dbReference type="GO" id="GO:0008270">
    <property type="term" value="F:zinc ion binding"/>
    <property type="evidence" value="ECO:0007669"/>
    <property type="project" value="UniProtKB-KW"/>
</dbReference>
<feature type="binding site" evidence="7">
    <location>
        <position position="604"/>
    </location>
    <ligand>
        <name>Zn(2+)</name>
        <dbReference type="ChEBI" id="CHEBI:29105"/>
        <label>1</label>
    </ligand>
</feature>
<dbReference type="PANTHER" id="PTHR11347">
    <property type="entry name" value="CYCLIC NUCLEOTIDE PHOSPHODIESTERASE"/>
    <property type="match status" value="1"/>
</dbReference>
<dbReference type="SMART" id="SM00064">
    <property type="entry name" value="FYVE"/>
    <property type="match status" value="1"/>
</dbReference>
<feature type="domain" description="PDEase" evidence="11">
    <location>
        <begin position="519"/>
        <end position="847"/>
    </location>
</feature>
<dbReference type="CDD" id="cd00065">
    <property type="entry name" value="FYVE_like_SF"/>
    <property type="match status" value="1"/>
</dbReference>
<dbReference type="Pfam" id="PF00233">
    <property type="entry name" value="PDEase_I"/>
    <property type="match status" value="1"/>
</dbReference>
<keyword evidence="4" id="KW-0862">Zinc</keyword>
<dbReference type="Proteomes" id="UP000674179">
    <property type="component" value="Chromosome 29"/>
</dbReference>
<keyword evidence="3" id="KW-0378">Hydrolase</keyword>
<keyword evidence="2 8" id="KW-0863">Zinc-finger</keyword>
<feature type="binding site" evidence="6">
    <location>
        <begin position="600"/>
        <end position="604"/>
    </location>
    <ligand>
        <name>AMP</name>
        <dbReference type="ChEBI" id="CHEBI:456215"/>
    </ligand>
</feature>
<dbReference type="RefSeq" id="XP_067691406.1">
    <property type="nucleotide sequence ID" value="XM_067836035.1"/>
</dbReference>
<dbReference type="InterPro" id="IPR023088">
    <property type="entry name" value="PDEase"/>
</dbReference>
<evidence type="ECO:0000256" key="5">
    <source>
        <dbReference type="PIRSR" id="PIRSR623088-1"/>
    </source>
</evidence>
<evidence type="ECO:0000256" key="8">
    <source>
        <dbReference type="PROSITE-ProRule" id="PRU00091"/>
    </source>
</evidence>
<evidence type="ECO:0000256" key="2">
    <source>
        <dbReference type="ARBA" id="ARBA00022771"/>
    </source>
</evidence>
<dbReference type="Gene3D" id="1.10.1300.10">
    <property type="entry name" value="3'5'-cyclic nucleotide phosphodiesterase, catalytic domain"/>
    <property type="match status" value="1"/>
</dbReference>
<dbReference type="InterPro" id="IPR017455">
    <property type="entry name" value="Znf_FYVE-rel"/>
</dbReference>
<name>A0A836H2W3_LEIEN</name>
<evidence type="ECO:0000256" key="3">
    <source>
        <dbReference type="ARBA" id="ARBA00022801"/>
    </source>
</evidence>
<feature type="active site" description="Proton donor" evidence="5">
    <location>
        <position position="600"/>
    </location>
</feature>
<evidence type="ECO:0000256" key="4">
    <source>
        <dbReference type="ARBA" id="ARBA00022833"/>
    </source>
</evidence>
<dbReference type="AlphaFoldDB" id="A0A836H2W3"/>
<dbReference type="PRINTS" id="PR00387">
    <property type="entry name" value="PDIESTERASE1"/>
</dbReference>
<reference evidence="12 13" key="1">
    <citation type="submission" date="2021-02" db="EMBL/GenBank/DDBJ databases">
        <title>Leishmania (Mundinia) enrietti genome sequencing and assembly.</title>
        <authorList>
            <person name="Almutairi H."/>
            <person name="Gatherer D."/>
        </authorList>
    </citation>
    <scope>NUCLEOTIDE SEQUENCE [LARGE SCALE GENOMIC DNA]</scope>
    <source>
        <strain evidence="12">CUR178</strain>
    </source>
</reference>
<dbReference type="EMBL" id="JAFHKP010000029">
    <property type="protein sequence ID" value="KAG5474213.1"/>
    <property type="molecule type" value="Genomic_DNA"/>
</dbReference>
<feature type="binding site" evidence="7">
    <location>
        <position position="641"/>
    </location>
    <ligand>
        <name>Zn(2+)</name>
        <dbReference type="ChEBI" id="CHEBI:29105"/>
        <label>1</label>
    </ligand>
</feature>